<gene>
    <name evidence="1" type="ORF">PIGHUM_02109</name>
</gene>
<keyword evidence="2" id="KW-1185">Reference proteome</keyword>
<accession>A0A3P4B1W0</accession>
<name>A0A3P4B1W0_9BURK</name>
<evidence type="ECO:0000313" key="2">
    <source>
        <dbReference type="Proteomes" id="UP000277294"/>
    </source>
</evidence>
<dbReference type="InterPro" id="IPR041881">
    <property type="entry name" value="PqqD_sf"/>
</dbReference>
<proteinExistence type="predicted"/>
<dbReference type="OrthoDB" id="7356791at2"/>
<reference evidence="1 2" key="1">
    <citation type="submission" date="2018-10" db="EMBL/GenBank/DDBJ databases">
        <authorList>
            <person name="Criscuolo A."/>
        </authorList>
    </citation>
    <scope>NUCLEOTIDE SEQUENCE [LARGE SCALE GENOMIC DNA]</scope>
    <source>
        <strain evidence="1">DnA1</strain>
    </source>
</reference>
<dbReference type="Gene3D" id="1.10.10.1150">
    <property type="entry name" value="Coenzyme PQQ synthesis protein D (PqqD)"/>
    <property type="match status" value="1"/>
</dbReference>
<sequence length="97" mass="10832">MNTDNRLFMRQDGLVATDMDGETVMMSVERGEYFGLSGIGGQIWAWLEQPRTLDQLVESVCETFEIEPATGRADLQRFLQSLQDNGLIKVVPASAHV</sequence>
<organism evidence="1 2">
    <name type="scientific">Pigmentiphaga humi</name>
    <dbReference type="NCBI Taxonomy" id="2478468"/>
    <lineage>
        <taxon>Bacteria</taxon>
        <taxon>Pseudomonadati</taxon>
        <taxon>Pseudomonadota</taxon>
        <taxon>Betaproteobacteria</taxon>
        <taxon>Burkholderiales</taxon>
        <taxon>Alcaligenaceae</taxon>
        <taxon>Pigmentiphaga</taxon>
    </lineage>
</organism>
<dbReference type="Proteomes" id="UP000277294">
    <property type="component" value="Unassembled WGS sequence"/>
</dbReference>
<dbReference type="InterPro" id="IPR008792">
    <property type="entry name" value="PQQD"/>
</dbReference>
<dbReference type="AlphaFoldDB" id="A0A3P4B1W0"/>
<protein>
    <recommendedName>
        <fullName evidence="3">Coenzyme PQQ synthesis protein D (PqqD)</fullName>
    </recommendedName>
</protein>
<dbReference type="NCBIfam" id="NF033536">
    <property type="entry name" value="lasso_PqqD_Bac"/>
    <property type="match status" value="1"/>
</dbReference>
<evidence type="ECO:0000313" key="1">
    <source>
        <dbReference type="EMBL" id="VCU70042.1"/>
    </source>
</evidence>
<dbReference type="Pfam" id="PF05402">
    <property type="entry name" value="PqqD"/>
    <property type="match status" value="1"/>
</dbReference>
<evidence type="ECO:0008006" key="3">
    <source>
        <dbReference type="Google" id="ProtNLM"/>
    </source>
</evidence>
<dbReference type="RefSeq" id="WP_124079560.1">
    <property type="nucleotide sequence ID" value="NZ_UWPJ01000017.1"/>
</dbReference>
<dbReference type="EMBL" id="UWPJ01000017">
    <property type="protein sequence ID" value="VCU70042.1"/>
    <property type="molecule type" value="Genomic_DNA"/>
</dbReference>